<reference evidence="1 2" key="1">
    <citation type="journal article" date="2024" name="Commun. Biol.">
        <title>Comparative genomic analysis of thermophilic fungi reveals convergent evolutionary adaptations and gene losses.</title>
        <authorList>
            <person name="Steindorff A.S."/>
            <person name="Aguilar-Pontes M.V."/>
            <person name="Robinson A.J."/>
            <person name="Andreopoulos B."/>
            <person name="LaButti K."/>
            <person name="Kuo A."/>
            <person name="Mondo S."/>
            <person name="Riley R."/>
            <person name="Otillar R."/>
            <person name="Haridas S."/>
            <person name="Lipzen A."/>
            <person name="Grimwood J."/>
            <person name="Schmutz J."/>
            <person name="Clum A."/>
            <person name="Reid I.D."/>
            <person name="Moisan M.C."/>
            <person name="Butler G."/>
            <person name="Nguyen T.T.M."/>
            <person name="Dewar K."/>
            <person name="Conant G."/>
            <person name="Drula E."/>
            <person name="Henrissat B."/>
            <person name="Hansel C."/>
            <person name="Singer S."/>
            <person name="Hutchinson M.I."/>
            <person name="de Vries R.P."/>
            <person name="Natvig D.O."/>
            <person name="Powell A.J."/>
            <person name="Tsang A."/>
            <person name="Grigoriev I.V."/>
        </authorList>
    </citation>
    <scope>NUCLEOTIDE SEQUENCE [LARGE SCALE GENOMIC DNA]</scope>
    <source>
        <strain evidence="1 2">CBS 494.80</strain>
    </source>
</reference>
<dbReference type="Proteomes" id="UP001595075">
    <property type="component" value="Unassembled WGS sequence"/>
</dbReference>
<evidence type="ECO:0000313" key="1">
    <source>
        <dbReference type="EMBL" id="KAL2074063.1"/>
    </source>
</evidence>
<sequence length="145" mass="16253">MKTAQKTQVAQTRTKSSNYAQNAHRADSCMNMIGCSETEAGHAWIYRGNIKGCLSHLEFCSSSSRHLQDFHTLHNQTLQTPSTNTNTNQKSIIMKGDCGCSGSSTCKSTPPFCVPFSWRQDPSFIPLSRCSHRAESRSQMKKRIY</sequence>
<comment type="caution">
    <text evidence="1">The sequence shown here is derived from an EMBL/GenBank/DDBJ whole genome shotgun (WGS) entry which is preliminary data.</text>
</comment>
<name>A0ABR4CXG6_9HELO</name>
<dbReference type="EMBL" id="JAZHXI010000002">
    <property type="protein sequence ID" value="KAL2074063.1"/>
    <property type="molecule type" value="Genomic_DNA"/>
</dbReference>
<evidence type="ECO:0000313" key="2">
    <source>
        <dbReference type="Proteomes" id="UP001595075"/>
    </source>
</evidence>
<protein>
    <submittedName>
        <fullName evidence="1">Uncharacterized protein</fullName>
    </submittedName>
</protein>
<keyword evidence="2" id="KW-1185">Reference proteome</keyword>
<organism evidence="1 2">
    <name type="scientific">Oculimacula yallundae</name>
    <dbReference type="NCBI Taxonomy" id="86028"/>
    <lineage>
        <taxon>Eukaryota</taxon>
        <taxon>Fungi</taxon>
        <taxon>Dikarya</taxon>
        <taxon>Ascomycota</taxon>
        <taxon>Pezizomycotina</taxon>
        <taxon>Leotiomycetes</taxon>
        <taxon>Helotiales</taxon>
        <taxon>Ploettnerulaceae</taxon>
        <taxon>Oculimacula</taxon>
    </lineage>
</organism>
<gene>
    <name evidence="1" type="ORF">VTL71DRAFT_7841</name>
</gene>
<proteinExistence type="predicted"/>
<accession>A0ABR4CXG6</accession>